<evidence type="ECO:0000256" key="1">
    <source>
        <dbReference type="SAM" id="MobiDB-lite"/>
    </source>
</evidence>
<sequence>MSCTISDGRIAPIDILPDPDRPARLGLTRVEP</sequence>
<evidence type="ECO:0000313" key="3">
    <source>
        <dbReference type="Proteomes" id="UP000578449"/>
    </source>
</evidence>
<dbReference type="AlphaFoldDB" id="A0A840P289"/>
<name>A0A840P289_9ACTN</name>
<dbReference type="Proteomes" id="UP000578449">
    <property type="component" value="Unassembled WGS sequence"/>
</dbReference>
<reference evidence="2 3" key="1">
    <citation type="submission" date="2020-08" db="EMBL/GenBank/DDBJ databases">
        <title>Genomic Encyclopedia of Type Strains, Phase IV (KMG-IV): sequencing the most valuable type-strain genomes for metagenomic binning, comparative biology and taxonomic classification.</title>
        <authorList>
            <person name="Goeker M."/>
        </authorList>
    </citation>
    <scope>NUCLEOTIDE SEQUENCE [LARGE SCALE GENOMIC DNA]</scope>
    <source>
        <strain evidence="2 3">DSM 45615</strain>
    </source>
</reference>
<protein>
    <submittedName>
        <fullName evidence="2">Uncharacterized protein</fullName>
    </submittedName>
</protein>
<dbReference type="EMBL" id="JACHGN010000011">
    <property type="protein sequence ID" value="MBB5135394.1"/>
    <property type="molecule type" value="Genomic_DNA"/>
</dbReference>
<comment type="caution">
    <text evidence="2">The sequence shown here is derived from an EMBL/GenBank/DDBJ whole genome shotgun (WGS) entry which is preliminary data.</text>
</comment>
<accession>A0A840P289</accession>
<keyword evidence="3" id="KW-1185">Reference proteome</keyword>
<gene>
    <name evidence="2" type="ORF">HNP84_005138</name>
</gene>
<organism evidence="2 3">
    <name type="scientific">Thermocatellispora tengchongensis</name>
    <dbReference type="NCBI Taxonomy" id="1073253"/>
    <lineage>
        <taxon>Bacteria</taxon>
        <taxon>Bacillati</taxon>
        <taxon>Actinomycetota</taxon>
        <taxon>Actinomycetes</taxon>
        <taxon>Streptosporangiales</taxon>
        <taxon>Streptosporangiaceae</taxon>
        <taxon>Thermocatellispora</taxon>
    </lineage>
</organism>
<evidence type="ECO:0000313" key="2">
    <source>
        <dbReference type="EMBL" id="MBB5135394.1"/>
    </source>
</evidence>
<proteinExistence type="predicted"/>
<feature type="region of interest" description="Disordered" evidence="1">
    <location>
        <begin position="1"/>
        <end position="32"/>
    </location>
</feature>